<name>A0ABP2B3S6_9LACO</name>
<keyword evidence="2" id="KW-1185">Reference proteome</keyword>
<gene>
    <name evidence="1" type="ORF">C122C_0799</name>
</gene>
<proteinExistence type="predicted"/>
<comment type="caution">
    <text evidence="1">The sequence shown here is derived from an EMBL/GenBank/DDBJ whole genome shotgun (WGS) entry which is preliminary data.</text>
</comment>
<evidence type="ECO:0000313" key="2">
    <source>
        <dbReference type="Proteomes" id="UP000199271"/>
    </source>
</evidence>
<organism evidence="1 2">
    <name type="scientific">Leuconostoc gasicomitatum</name>
    <dbReference type="NCBI Taxonomy" id="115778"/>
    <lineage>
        <taxon>Bacteria</taxon>
        <taxon>Bacillati</taxon>
        <taxon>Bacillota</taxon>
        <taxon>Bacilli</taxon>
        <taxon>Lactobacillales</taxon>
        <taxon>Lactobacillaceae</taxon>
        <taxon>Leuconostoc</taxon>
        <taxon>Leuconostoc gelidum group</taxon>
    </lineage>
</organism>
<dbReference type="RefSeq" id="WP_013231928.1">
    <property type="nucleotide sequence ID" value="NZ_BPKT01000006.1"/>
</dbReference>
<accession>A0ABP2B3S6</accession>
<evidence type="ECO:0000313" key="1">
    <source>
        <dbReference type="EMBL" id="CUW10407.1"/>
    </source>
</evidence>
<protein>
    <recommendedName>
        <fullName evidence="3">Replication terminator protein</fullName>
    </recommendedName>
</protein>
<reference evidence="1 2" key="1">
    <citation type="submission" date="2015-12" db="EMBL/GenBank/DDBJ databases">
        <authorList>
            <person name="Andreevskaya M."/>
        </authorList>
    </citation>
    <scope>NUCLEOTIDE SEQUENCE [LARGE SCALE GENOMIC DNA]</scope>
    <source>
        <strain evidence="1 2">C122c</strain>
    </source>
</reference>
<dbReference type="Proteomes" id="UP000199271">
    <property type="component" value="Unassembled WGS sequence"/>
</dbReference>
<dbReference type="EMBL" id="FBSY01000007">
    <property type="protein sequence ID" value="CUW10407.1"/>
    <property type="molecule type" value="Genomic_DNA"/>
</dbReference>
<evidence type="ECO:0008006" key="3">
    <source>
        <dbReference type="Google" id="ProtNLM"/>
    </source>
</evidence>
<sequence length="139" mass="14728">MPENKNTIHFSLGSLNDGAIESKLMEEVQNVANNIFDPNTDPKAKRIVTLKLTMNSADDLKTIQLVAQVTSKMAPSAKTGSTLLGGLNANGEVELSELKSAAPGQMMVDVDTGEMLVDTGLPVAEQAVVIDMQTAKEAN</sequence>
<dbReference type="GeneID" id="34300797"/>